<accession>A0A8X6QNX3</accession>
<dbReference type="Proteomes" id="UP000887013">
    <property type="component" value="Unassembled WGS sequence"/>
</dbReference>
<protein>
    <submittedName>
        <fullName evidence="1">Uncharacterized protein</fullName>
    </submittedName>
</protein>
<dbReference type="EMBL" id="BMAW01034708">
    <property type="protein sequence ID" value="GFU36363.1"/>
    <property type="molecule type" value="Genomic_DNA"/>
</dbReference>
<evidence type="ECO:0000313" key="1">
    <source>
        <dbReference type="EMBL" id="GFU36363.1"/>
    </source>
</evidence>
<name>A0A8X6QNX3_NEPPI</name>
<organism evidence="1 2">
    <name type="scientific">Nephila pilipes</name>
    <name type="common">Giant wood spider</name>
    <name type="synonym">Nephila maculata</name>
    <dbReference type="NCBI Taxonomy" id="299642"/>
    <lineage>
        <taxon>Eukaryota</taxon>
        <taxon>Metazoa</taxon>
        <taxon>Ecdysozoa</taxon>
        <taxon>Arthropoda</taxon>
        <taxon>Chelicerata</taxon>
        <taxon>Arachnida</taxon>
        <taxon>Araneae</taxon>
        <taxon>Araneomorphae</taxon>
        <taxon>Entelegynae</taxon>
        <taxon>Araneoidea</taxon>
        <taxon>Nephilidae</taxon>
        <taxon>Nephila</taxon>
    </lineage>
</organism>
<evidence type="ECO:0000313" key="2">
    <source>
        <dbReference type="Proteomes" id="UP000887013"/>
    </source>
</evidence>
<gene>
    <name evidence="1" type="ORF">NPIL_417631</name>
</gene>
<comment type="caution">
    <text evidence="1">The sequence shown here is derived from an EMBL/GenBank/DDBJ whole genome shotgun (WGS) entry which is preliminary data.</text>
</comment>
<keyword evidence="2" id="KW-1185">Reference proteome</keyword>
<reference evidence="1" key="1">
    <citation type="submission" date="2020-08" db="EMBL/GenBank/DDBJ databases">
        <title>Multicomponent nature underlies the extraordinary mechanical properties of spider dragline silk.</title>
        <authorList>
            <person name="Kono N."/>
            <person name="Nakamura H."/>
            <person name="Mori M."/>
            <person name="Yoshida Y."/>
            <person name="Ohtoshi R."/>
            <person name="Malay A.D."/>
            <person name="Moran D.A.P."/>
            <person name="Tomita M."/>
            <person name="Numata K."/>
            <person name="Arakawa K."/>
        </authorList>
    </citation>
    <scope>NUCLEOTIDE SEQUENCE</scope>
</reference>
<sequence length="87" mass="10315">MQNSKNRLPAAFSFCEIREHVRVPVFACDIFGQHRHILLNGSVWSKSFHETAHRRWIERFPTDFGRLFGLPKLCLYRLDILNLTIVF</sequence>
<dbReference type="AlphaFoldDB" id="A0A8X6QNX3"/>
<proteinExistence type="predicted"/>